<dbReference type="AlphaFoldDB" id="A0A6A6FYM2"/>
<keyword evidence="3" id="KW-1185">Reference proteome</keyword>
<keyword evidence="1" id="KW-0812">Transmembrane</keyword>
<sequence length="130" mass="14125">MDWGPGGGRGRLVLLLFGVLGRGGGGWVRRGRRRGRVVGCGAQWGRRGRFGRFELGRGVCGMGQGRGLVGWRLRWMLSRPCWCGDEASVGLGRGRWELWDQARVGYGSDECAWCGGGRGWGPCWRGEGGG</sequence>
<name>A0A6A6FYM2_9PEZI</name>
<keyword evidence="1" id="KW-1133">Transmembrane helix</keyword>
<organism evidence="2 3">
    <name type="scientific">Elsinoe ampelina</name>
    <dbReference type="NCBI Taxonomy" id="302913"/>
    <lineage>
        <taxon>Eukaryota</taxon>
        <taxon>Fungi</taxon>
        <taxon>Dikarya</taxon>
        <taxon>Ascomycota</taxon>
        <taxon>Pezizomycotina</taxon>
        <taxon>Dothideomycetes</taxon>
        <taxon>Dothideomycetidae</taxon>
        <taxon>Myriangiales</taxon>
        <taxon>Elsinoaceae</taxon>
        <taxon>Elsinoe</taxon>
    </lineage>
</organism>
<accession>A0A6A6FYM2</accession>
<protein>
    <submittedName>
        <fullName evidence="2">Uncharacterized protein</fullName>
    </submittedName>
</protein>
<keyword evidence="1" id="KW-0472">Membrane</keyword>
<dbReference type="Proteomes" id="UP000799538">
    <property type="component" value="Unassembled WGS sequence"/>
</dbReference>
<evidence type="ECO:0000313" key="3">
    <source>
        <dbReference type="Proteomes" id="UP000799538"/>
    </source>
</evidence>
<evidence type="ECO:0000313" key="2">
    <source>
        <dbReference type="EMBL" id="KAF2218499.1"/>
    </source>
</evidence>
<reference evidence="3" key="1">
    <citation type="journal article" date="2020" name="Stud. Mycol.">
        <title>101 Dothideomycetes genomes: A test case for predicting lifestyles and emergence of pathogens.</title>
        <authorList>
            <person name="Haridas S."/>
            <person name="Albert R."/>
            <person name="Binder M."/>
            <person name="Bloem J."/>
            <person name="LaButti K."/>
            <person name="Salamov A."/>
            <person name="Andreopoulos B."/>
            <person name="Baker S."/>
            <person name="Barry K."/>
            <person name="Bills G."/>
            <person name="Bluhm B."/>
            <person name="Cannon C."/>
            <person name="Castanera R."/>
            <person name="Culley D."/>
            <person name="Daum C."/>
            <person name="Ezra D."/>
            <person name="Gonzalez J."/>
            <person name="Henrissat B."/>
            <person name="Kuo A."/>
            <person name="Liang C."/>
            <person name="Lipzen A."/>
            <person name="Lutzoni F."/>
            <person name="Magnuson J."/>
            <person name="Mondo S."/>
            <person name="Nolan M."/>
            <person name="Ohm R."/>
            <person name="Pangilinan J."/>
            <person name="Park H.-J."/>
            <person name="Ramirez L."/>
            <person name="Alfaro M."/>
            <person name="Sun H."/>
            <person name="Tritt A."/>
            <person name="Yoshinaga Y."/>
            <person name="Zwiers L.-H."/>
            <person name="Turgeon B."/>
            <person name="Goodwin S."/>
            <person name="Spatafora J."/>
            <person name="Crous P."/>
            <person name="Grigoriev I."/>
        </authorList>
    </citation>
    <scope>NUCLEOTIDE SEQUENCE [LARGE SCALE GENOMIC DNA]</scope>
    <source>
        <strain evidence="3">CECT 20119</strain>
    </source>
</reference>
<dbReference type="EMBL" id="ML992541">
    <property type="protein sequence ID" value="KAF2218499.1"/>
    <property type="molecule type" value="Genomic_DNA"/>
</dbReference>
<proteinExistence type="predicted"/>
<evidence type="ECO:0000256" key="1">
    <source>
        <dbReference type="SAM" id="Phobius"/>
    </source>
</evidence>
<feature type="transmembrane region" description="Helical" evidence="1">
    <location>
        <begin position="12"/>
        <end position="28"/>
    </location>
</feature>
<gene>
    <name evidence="2" type="ORF">BDZ85DRAFT_270224</name>
</gene>